<keyword evidence="6" id="KW-0393">Immunoglobulin domain</keyword>
<keyword evidence="5" id="KW-0325">Glycoprotein</keyword>
<dbReference type="InterPro" id="IPR050504">
    <property type="entry name" value="IgSF_BTN/MOG"/>
</dbReference>
<keyword evidence="4" id="KW-1015">Disulfide bond</keyword>
<dbReference type="SMART" id="SM00406">
    <property type="entry name" value="IGv"/>
    <property type="match status" value="2"/>
</dbReference>
<dbReference type="Proteomes" id="UP000008672">
    <property type="component" value="Unassembled WGS sequence"/>
</dbReference>
<feature type="signal peptide" evidence="7">
    <location>
        <begin position="1"/>
        <end position="32"/>
    </location>
</feature>
<dbReference type="GO" id="GO:0001817">
    <property type="term" value="P:regulation of cytokine production"/>
    <property type="evidence" value="ECO:0007669"/>
    <property type="project" value="TreeGrafter"/>
</dbReference>
<protein>
    <recommendedName>
        <fullName evidence="8">Ig-like domain-containing protein</fullName>
    </recommendedName>
</protein>
<sequence>VLQGLGRIRSGMSFAVSPFVAVFLMVISESFSVKCPIQPIRVDPGQDAVLCSKITPAPPLEGLEVEWIEVQSRKVVHIYQDGEDKPDFQHPDYKDRTELFKEQLATGNASLKLKHVTVDDSGEYICRVTSKSGSDQARLELKVNVVFSVKAPAQPTTAKIGQEAVLKCHASPSVPREELGVEWIKAETNYEVYSYLEGEHRAKSQHHVYKNRTELIEDQLSNGNIQLRIQRLNLADRGDYRCVVNSTSHFAEALVRLEITSVSVFTSDSFVL</sequence>
<feature type="domain" description="Ig-like" evidence="8">
    <location>
        <begin position="18"/>
        <end position="144"/>
    </location>
</feature>
<evidence type="ECO:0000256" key="2">
    <source>
        <dbReference type="ARBA" id="ARBA00022729"/>
    </source>
</evidence>
<feature type="domain" description="Ig-like" evidence="8">
    <location>
        <begin position="161"/>
        <end position="258"/>
    </location>
</feature>
<dbReference type="InterPro" id="IPR013783">
    <property type="entry name" value="Ig-like_fold"/>
</dbReference>
<dbReference type="InterPro" id="IPR003599">
    <property type="entry name" value="Ig_sub"/>
</dbReference>
<dbReference type="InterPro" id="IPR013106">
    <property type="entry name" value="Ig_V-set"/>
</dbReference>
<keyword evidence="2 7" id="KW-0732">Signal</keyword>
<evidence type="ECO:0000256" key="7">
    <source>
        <dbReference type="SAM" id="SignalP"/>
    </source>
</evidence>
<dbReference type="Bgee" id="ENSLACG00000016765">
    <property type="expression patterns" value="Expressed in muscle tissue and 3 other cell types or tissues"/>
</dbReference>
<dbReference type="HOGENOM" id="CLU_032563_0_0_1"/>
<dbReference type="PROSITE" id="PS50835">
    <property type="entry name" value="IG_LIKE"/>
    <property type="match status" value="2"/>
</dbReference>
<reference evidence="10" key="1">
    <citation type="submission" date="2011-08" db="EMBL/GenBank/DDBJ databases">
        <title>The draft genome of Latimeria chalumnae.</title>
        <authorList>
            <person name="Di Palma F."/>
            <person name="Alfoldi J."/>
            <person name="Johnson J."/>
            <person name="Berlin A."/>
            <person name="Gnerre S."/>
            <person name="Jaffe D."/>
            <person name="MacCallum I."/>
            <person name="Young S."/>
            <person name="Walker B.J."/>
            <person name="Lander E."/>
            <person name="Lindblad-Toh K."/>
        </authorList>
    </citation>
    <scope>NUCLEOTIDE SEQUENCE [LARGE SCALE GENOMIC DNA]</scope>
    <source>
        <strain evidence="10">Wild caught</strain>
    </source>
</reference>
<comment type="subcellular location">
    <subcellularLocation>
        <location evidence="1">Membrane</location>
    </subcellularLocation>
</comment>
<dbReference type="PANTHER" id="PTHR24100">
    <property type="entry name" value="BUTYROPHILIN"/>
    <property type="match status" value="1"/>
</dbReference>
<evidence type="ECO:0000256" key="1">
    <source>
        <dbReference type="ARBA" id="ARBA00004370"/>
    </source>
</evidence>
<dbReference type="OMA" id="NISAVHM"/>
<dbReference type="Gene3D" id="2.60.40.10">
    <property type="entry name" value="Immunoglobulins"/>
    <property type="match status" value="2"/>
</dbReference>
<dbReference type="GO" id="GO:0009897">
    <property type="term" value="C:external side of plasma membrane"/>
    <property type="evidence" value="ECO:0007669"/>
    <property type="project" value="TreeGrafter"/>
</dbReference>
<dbReference type="InParanoid" id="H3BAY2"/>
<dbReference type="SMART" id="SM00409">
    <property type="entry name" value="IG"/>
    <property type="match status" value="2"/>
</dbReference>
<dbReference type="InterPro" id="IPR003598">
    <property type="entry name" value="Ig_sub2"/>
</dbReference>
<dbReference type="InterPro" id="IPR036179">
    <property type="entry name" value="Ig-like_dom_sf"/>
</dbReference>
<dbReference type="SUPFAM" id="SSF48726">
    <property type="entry name" value="Immunoglobulin"/>
    <property type="match status" value="2"/>
</dbReference>
<dbReference type="Ensembl" id="ENSLACT00000019186.1">
    <property type="protein sequence ID" value="ENSLACP00000019053.1"/>
    <property type="gene ID" value="ENSLACG00000016765.1"/>
</dbReference>
<dbReference type="FunFam" id="2.60.40.10:FF:000142">
    <property type="entry name" value="V-set domain-containing T-cell activation inhibitor 1"/>
    <property type="match status" value="2"/>
</dbReference>
<dbReference type="EMBL" id="AFYH01010909">
    <property type="status" value="NOT_ANNOTATED_CDS"/>
    <property type="molecule type" value="Genomic_DNA"/>
</dbReference>
<evidence type="ECO:0000256" key="6">
    <source>
        <dbReference type="ARBA" id="ARBA00023319"/>
    </source>
</evidence>
<dbReference type="eggNOG" id="ENOG502SVGE">
    <property type="taxonomic scope" value="Eukaryota"/>
</dbReference>
<dbReference type="GO" id="GO:1903037">
    <property type="term" value="P:regulation of leukocyte cell-cell adhesion"/>
    <property type="evidence" value="ECO:0007669"/>
    <property type="project" value="UniProtKB-ARBA"/>
</dbReference>
<reference evidence="9" key="3">
    <citation type="submission" date="2025-09" db="UniProtKB">
        <authorList>
            <consortium name="Ensembl"/>
        </authorList>
    </citation>
    <scope>IDENTIFICATION</scope>
</reference>
<dbReference type="GO" id="GO:0050863">
    <property type="term" value="P:regulation of T cell activation"/>
    <property type="evidence" value="ECO:0007669"/>
    <property type="project" value="UniProtKB-ARBA"/>
</dbReference>
<accession>H3BAY2</accession>
<dbReference type="GeneTree" id="ENSGT01120000271914"/>
<keyword evidence="10" id="KW-1185">Reference proteome</keyword>
<dbReference type="PANTHER" id="PTHR24100:SF151">
    <property type="entry name" value="ICOS LIGAND"/>
    <property type="match status" value="1"/>
</dbReference>
<dbReference type="AlphaFoldDB" id="H3BAY2"/>
<dbReference type="GO" id="GO:0005102">
    <property type="term" value="F:signaling receptor binding"/>
    <property type="evidence" value="ECO:0007669"/>
    <property type="project" value="TreeGrafter"/>
</dbReference>
<dbReference type="SMART" id="SM00408">
    <property type="entry name" value="IGc2"/>
    <property type="match status" value="2"/>
</dbReference>
<feature type="chain" id="PRO_5003579952" description="Ig-like domain-containing protein" evidence="7">
    <location>
        <begin position="33"/>
        <end position="272"/>
    </location>
</feature>
<name>H3BAY2_LATCH</name>
<dbReference type="GO" id="GO:0050852">
    <property type="term" value="P:T cell receptor signaling pathway"/>
    <property type="evidence" value="ECO:0007669"/>
    <property type="project" value="TreeGrafter"/>
</dbReference>
<dbReference type="Pfam" id="PF07686">
    <property type="entry name" value="V-set"/>
    <property type="match status" value="2"/>
</dbReference>
<evidence type="ECO:0000256" key="3">
    <source>
        <dbReference type="ARBA" id="ARBA00023136"/>
    </source>
</evidence>
<evidence type="ECO:0000256" key="5">
    <source>
        <dbReference type="ARBA" id="ARBA00023180"/>
    </source>
</evidence>
<organism evidence="9 10">
    <name type="scientific">Latimeria chalumnae</name>
    <name type="common">Coelacanth</name>
    <dbReference type="NCBI Taxonomy" id="7897"/>
    <lineage>
        <taxon>Eukaryota</taxon>
        <taxon>Metazoa</taxon>
        <taxon>Chordata</taxon>
        <taxon>Craniata</taxon>
        <taxon>Vertebrata</taxon>
        <taxon>Euteleostomi</taxon>
        <taxon>Coelacanthiformes</taxon>
        <taxon>Coelacanthidae</taxon>
        <taxon>Latimeria</taxon>
    </lineage>
</organism>
<proteinExistence type="predicted"/>
<reference evidence="9" key="2">
    <citation type="submission" date="2025-08" db="UniProtKB">
        <authorList>
            <consortium name="Ensembl"/>
        </authorList>
    </citation>
    <scope>IDENTIFICATION</scope>
</reference>
<evidence type="ECO:0000313" key="9">
    <source>
        <dbReference type="Ensembl" id="ENSLACP00000019053.1"/>
    </source>
</evidence>
<dbReference type="InterPro" id="IPR007110">
    <property type="entry name" value="Ig-like_dom"/>
</dbReference>
<evidence type="ECO:0000259" key="8">
    <source>
        <dbReference type="PROSITE" id="PS50835"/>
    </source>
</evidence>
<keyword evidence="3" id="KW-0472">Membrane</keyword>
<evidence type="ECO:0000256" key="4">
    <source>
        <dbReference type="ARBA" id="ARBA00023157"/>
    </source>
</evidence>
<evidence type="ECO:0000313" key="10">
    <source>
        <dbReference type="Proteomes" id="UP000008672"/>
    </source>
</evidence>